<accession>D7DMD7</accession>
<gene>
    <name evidence="2" type="ordered locus">M301_0464</name>
</gene>
<evidence type="ECO:0000256" key="1">
    <source>
        <dbReference type="SAM" id="Phobius"/>
    </source>
</evidence>
<name>D7DMD7_METV0</name>
<dbReference type="Gene3D" id="3.30.70.60">
    <property type="match status" value="1"/>
</dbReference>
<dbReference type="AlphaFoldDB" id="D7DMD7"/>
<dbReference type="Proteomes" id="UP000000383">
    <property type="component" value="Chromosome"/>
</dbReference>
<proteinExistence type="predicted"/>
<dbReference type="EMBL" id="CP002056">
    <property type="protein sequence ID" value="ADI28848.1"/>
    <property type="molecule type" value="Genomic_DNA"/>
</dbReference>
<dbReference type="eggNOG" id="COG3167">
    <property type="taxonomic scope" value="Bacteria"/>
</dbReference>
<keyword evidence="1 2" id="KW-0812">Transmembrane</keyword>
<dbReference type="KEGG" id="meh:M301_0464"/>
<reference evidence="2 3" key="2">
    <citation type="journal article" date="2011" name="J. Bacteriol.">
        <title>Genomes of three methylotrophs from a single niche uncover genetic and metabolic divergence of Methylophilaceae.</title>
        <authorList>
            <person name="Lapidus A."/>
            <person name="Clum A."/>
            <person name="Labutti K."/>
            <person name="Kaluzhnaya M.G."/>
            <person name="Lim S."/>
            <person name="Beck D.A."/>
            <person name="Glavina Del Rio T."/>
            <person name="Nolan M."/>
            <person name="Mavromatis K."/>
            <person name="Huntemann M."/>
            <person name="Lucas S."/>
            <person name="Lidstrom M.E."/>
            <person name="Ivanova N."/>
            <person name="Chistoserdova L."/>
        </authorList>
    </citation>
    <scope>NUCLEOTIDE SEQUENCE [LARGE SCALE GENOMIC DNA]</scope>
    <source>
        <strain evidence="2 3">301</strain>
    </source>
</reference>
<keyword evidence="1" id="KW-1133">Transmembrane helix</keyword>
<organism evidence="2 3">
    <name type="scientific">Methylotenera versatilis (strain 301)</name>
    <dbReference type="NCBI Taxonomy" id="666681"/>
    <lineage>
        <taxon>Bacteria</taxon>
        <taxon>Pseudomonadati</taxon>
        <taxon>Pseudomonadota</taxon>
        <taxon>Betaproteobacteria</taxon>
        <taxon>Nitrosomonadales</taxon>
        <taxon>Methylophilaceae</taxon>
        <taxon>Methylotenera</taxon>
    </lineage>
</organism>
<evidence type="ECO:0000313" key="2">
    <source>
        <dbReference type="EMBL" id="ADI28848.1"/>
    </source>
</evidence>
<protein>
    <submittedName>
        <fullName evidence="2">Transmembrane protein</fullName>
    </submittedName>
</protein>
<reference evidence="3" key="1">
    <citation type="submission" date="2010-05" db="EMBL/GenBank/DDBJ databases">
        <title>Complete sequence of Methylotenera sp. 301.</title>
        <authorList>
            <person name="Lucas S."/>
            <person name="Copeland A."/>
            <person name="Lapidus A."/>
            <person name="Cheng J.-F."/>
            <person name="Bruce D."/>
            <person name="Goodwin L."/>
            <person name="Pitluck S."/>
            <person name="Clum A."/>
            <person name="Land M."/>
            <person name="Hauser L."/>
            <person name="Kyrpides N."/>
            <person name="Ivanova N."/>
            <person name="Chistoservova L."/>
            <person name="Kalyuzhnaya M."/>
            <person name="Woyke T."/>
        </authorList>
    </citation>
    <scope>NUCLEOTIDE SEQUENCE [LARGE SCALE GENOMIC DNA]</scope>
    <source>
        <strain evidence="3">301</strain>
    </source>
</reference>
<dbReference type="STRING" id="666681.M301_0464"/>
<sequence length="177" mass="19994" precursor="true">MSHWASRLSWPWMAVMGLLVFSGGIFFSVIEPAQHELSTLRQHLLSLQKQVKNSAKIPAMPTRATSPTQLAVFYHYFPDEQSLPDWLEKILGAADENELVLTEGDYHIARDKIGKLQRYQIRLPINGSYLNIRKFLSKVLSDLPASSLDSVKFERQKIGDSGVAATIELTLYFGRTS</sequence>
<dbReference type="InterPro" id="IPR014717">
    <property type="entry name" value="Transl_elong_EF1B/ribsomal_bS6"/>
</dbReference>
<keyword evidence="3" id="KW-1185">Reference proteome</keyword>
<dbReference type="HOGENOM" id="CLU_115745_0_0_4"/>
<evidence type="ECO:0000313" key="3">
    <source>
        <dbReference type="Proteomes" id="UP000000383"/>
    </source>
</evidence>
<feature type="transmembrane region" description="Helical" evidence="1">
    <location>
        <begin position="12"/>
        <end position="30"/>
    </location>
</feature>
<keyword evidence="1" id="KW-0472">Membrane</keyword>